<evidence type="ECO:0000313" key="5">
    <source>
        <dbReference type="EMBL" id="CCE34537.1"/>
    </source>
</evidence>
<proteinExistence type="predicted"/>
<feature type="compositionally biased region" description="Low complexity" evidence="4">
    <location>
        <begin position="47"/>
        <end position="64"/>
    </location>
</feature>
<dbReference type="OrthoDB" id="411394at2759"/>
<dbReference type="GO" id="GO:0004674">
    <property type="term" value="F:protein serine/threonine kinase activity"/>
    <property type="evidence" value="ECO:0007669"/>
    <property type="project" value="UniProtKB-EC"/>
</dbReference>
<dbReference type="EC" id="2.7.11.1" evidence="1"/>
<dbReference type="EMBL" id="CAGA01000093">
    <property type="protein sequence ID" value="CCE34537.1"/>
    <property type="molecule type" value="Genomic_DNA"/>
</dbReference>
<name>M1VZ22_CLAP2</name>
<evidence type="ECO:0000256" key="4">
    <source>
        <dbReference type="SAM" id="MobiDB-lite"/>
    </source>
</evidence>
<evidence type="ECO:0000313" key="6">
    <source>
        <dbReference type="Proteomes" id="UP000016801"/>
    </source>
</evidence>
<dbReference type="STRING" id="1111077.M1VZ22"/>
<protein>
    <recommendedName>
        <fullName evidence="1">non-specific serine/threonine protein kinase</fullName>
        <ecNumber evidence="1">2.7.11.1</ecNumber>
    </recommendedName>
</protein>
<dbReference type="InterPro" id="IPR011009">
    <property type="entry name" value="Kinase-like_dom_sf"/>
</dbReference>
<dbReference type="PROSITE" id="PS00109">
    <property type="entry name" value="PROTEIN_KINASE_TYR"/>
    <property type="match status" value="1"/>
</dbReference>
<evidence type="ECO:0000256" key="3">
    <source>
        <dbReference type="ARBA" id="ARBA00048679"/>
    </source>
</evidence>
<feature type="region of interest" description="Disordered" evidence="4">
    <location>
        <begin position="24"/>
        <end position="64"/>
    </location>
</feature>
<dbReference type="eggNOG" id="ENOG502SJ0M">
    <property type="taxonomic scope" value="Eukaryota"/>
</dbReference>
<dbReference type="PhylomeDB" id="M1VZ22"/>
<dbReference type="PANTHER" id="PTHR37171:SF1">
    <property type="entry name" value="SERINE_THREONINE-PROTEIN KINASE YRZF-RELATED"/>
    <property type="match status" value="1"/>
</dbReference>
<feature type="region of interest" description="Disordered" evidence="4">
    <location>
        <begin position="434"/>
        <end position="490"/>
    </location>
</feature>
<dbReference type="AlphaFoldDB" id="M1VZ22"/>
<dbReference type="HOGENOM" id="CLU_010672_2_0_1"/>
<dbReference type="VEuPathDB" id="FungiDB:CPUR_08470"/>
<feature type="compositionally biased region" description="Basic and acidic residues" evidence="4">
    <location>
        <begin position="24"/>
        <end position="39"/>
    </location>
</feature>
<accession>M1VZ22</accession>
<comment type="catalytic activity">
    <reaction evidence="2">
        <text>L-threonyl-[protein] + ATP = O-phospho-L-threonyl-[protein] + ADP + H(+)</text>
        <dbReference type="Rhea" id="RHEA:46608"/>
        <dbReference type="Rhea" id="RHEA-COMP:11060"/>
        <dbReference type="Rhea" id="RHEA-COMP:11605"/>
        <dbReference type="ChEBI" id="CHEBI:15378"/>
        <dbReference type="ChEBI" id="CHEBI:30013"/>
        <dbReference type="ChEBI" id="CHEBI:30616"/>
        <dbReference type="ChEBI" id="CHEBI:61977"/>
        <dbReference type="ChEBI" id="CHEBI:456216"/>
        <dbReference type="EC" id="2.7.11.1"/>
    </reaction>
</comment>
<dbReference type="InterPro" id="IPR052396">
    <property type="entry name" value="Meiotic_Drive_Suppr_Kinase"/>
</dbReference>
<keyword evidence="6" id="KW-1185">Reference proteome</keyword>
<dbReference type="Gene3D" id="1.10.510.10">
    <property type="entry name" value="Transferase(Phosphotransferase) domain 1"/>
    <property type="match status" value="1"/>
</dbReference>
<comment type="caution">
    <text evidence="5">The sequence shown here is derived from an EMBL/GenBank/DDBJ whole genome shotgun (WGS) entry which is preliminary data.</text>
</comment>
<comment type="catalytic activity">
    <reaction evidence="3">
        <text>L-seryl-[protein] + ATP = O-phospho-L-seryl-[protein] + ADP + H(+)</text>
        <dbReference type="Rhea" id="RHEA:17989"/>
        <dbReference type="Rhea" id="RHEA-COMP:9863"/>
        <dbReference type="Rhea" id="RHEA-COMP:11604"/>
        <dbReference type="ChEBI" id="CHEBI:15378"/>
        <dbReference type="ChEBI" id="CHEBI:29999"/>
        <dbReference type="ChEBI" id="CHEBI:30616"/>
        <dbReference type="ChEBI" id="CHEBI:83421"/>
        <dbReference type="ChEBI" id="CHEBI:456216"/>
        <dbReference type="EC" id="2.7.11.1"/>
    </reaction>
</comment>
<dbReference type="InterPro" id="IPR008266">
    <property type="entry name" value="Tyr_kinase_AS"/>
</dbReference>
<gene>
    <name evidence="5" type="ORF">CPUR_08470</name>
</gene>
<evidence type="ECO:0000256" key="1">
    <source>
        <dbReference type="ARBA" id="ARBA00012513"/>
    </source>
</evidence>
<dbReference type="SUPFAM" id="SSF56112">
    <property type="entry name" value="Protein kinase-like (PK-like)"/>
    <property type="match status" value="1"/>
</dbReference>
<sequence>MAIDFSDPEAMRLYFAQIQQQMKKKDEEIKEKDEEIERDRKRRRLVTSSELTSSELTSSELTSSELTSSELTSLELEIQRLKRETEQVKRETEQLKRETEQLKLETEGSSLLKYMKISQKTFRTKLVVEENPKRRTKGAAVTKIDGKVYPHKVKPWKGFLDKQRVNFEAVCQAFPPDYRGFHCSKTLDDISKQSVTPIANEAEVSDFISINTEKPVKDILQKLKSLDPHGEVCRISGIINFRTSFYEVNEPDGEGLTGYREDIANLQPDRLRVCSNRDLVTGSTTLLYVCEFKPPRVVTITHVLDAFQPTTNLRQTLLNTSHEDAKGMYALIRIYDYIMDSGTRYGILNTGEAIVFLYVDPNKPRTLQYHVVQPLQDILVKDDEEENEKEIAFMSVIGQYVAFTVMILKASHEPGQEERLRILNSLPRWNRPSAGYVPEDGNSFSGPSSPEVEGASAGSSPPEDGQGASGSPGDSEGQSGQSERDTKTNQLCGGKDHFALDRPYCTQRCLLGLVQGDFLDSMCPNVTLHCQGKADEAGYRKRHPVNHSEWLSLLWAQFKHSIDEGIVFLGLFGAKGWCFKITLLAYGYAFVGKGAVPANVESLQHESKIYKQLEPIQGAHVPVFLGAIDLRKMNKHYWIDIRVHVVHFMFLSWGGHHVEQDEMVKFEIPRSRLIEQAEQAMESVHEKGVIHQDVRWENVLFNPETSSVMVIDFERSDLVGKSTSLEADTRKQKAFRKTLERKRCAERNSIVLAVQQKLVT</sequence>
<dbReference type="Proteomes" id="UP000016801">
    <property type="component" value="Unassembled WGS sequence"/>
</dbReference>
<organism evidence="5 6">
    <name type="scientific">Claviceps purpurea (strain 20.1)</name>
    <name type="common">Ergot fungus</name>
    <name type="synonym">Sphacelia segetum</name>
    <dbReference type="NCBI Taxonomy" id="1111077"/>
    <lineage>
        <taxon>Eukaryota</taxon>
        <taxon>Fungi</taxon>
        <taxon>Dikarya</taxon>
        <taxon>Ascomycota</taxon>
        <taxon>Pezizomycotina</taxon>
        <taxon>Sordariomycetes</taxon>
        <taxon>Hypocreomycetidae</taxon>
        <taxon>Hypocreales</taxon>
        <taxon>Clavicipitaceae</taxon>
        <taxon>Claviceps</taxon>
    </lineage>
</organism>
<reference evidence="5 6" key="1">
    <citation type="journal article" date="2013" name="PLoS Genet.">
        <title>Plant-symbiotic fungi as chemical engineers: Multi-genome analysis of the Clavicipitaceae reveals dynamics of alkaloid loci.</title>
        <authorList>
            <person name="Schardl C.L."/>
            <person name="Young C.A."/>
            <person name="Hesse U."/>
            <person name="Amyotte S.G."/>
            <person name="Andreeva K."/>
            <person name="Calie P.J."/>
            <person name="Fleetwood D.J."/>
            <person name="Haws D.C."/>
            <person name="Moore N."/>
            <person name="Oeser B."/>
            <person name="Panaccione D.G."/>
            <person name="Schweri K.K."/>
            <person name="Voisey C.R."/>
            <person name="Farman M.L."/>
            <person name="Jaromczyk J.W."/>
            <person name="Roe B.A."/>
            <person name="O'Sullivan D.M."/>
            <person name="Scott B."/>
            <person name="Tudzynski P."/>
            <person name="An Z."/>
            <person name="Arnaoudova E.G."/>
            <person name="Bullock C.T."/>
            <person name="Charlton N.D."/>
            <person name="Chen L."/>
            <person name="Cox M."/>
            <person name="Dinkins R.D."/>
            <person name="Florea S."/>
            <person name="Glenn A.E."/>
            <person name="Gordon A."/>
            <person name="Gueldener U."/>
            <person name="Harris D.R."/>
            <person name="Hollin W."/>
            <person name="Jaromczyk J."/>
            <person name="Johnson R.D."/>
            <person name="Khan A.K."/>
            <person name="Leistner E."/>
            <person name="Leuchtmann A."/>
            <person name="Li C."/>
            <person name="Liu J."/>
            <person name="Liu J."/>
            <person name="Liu M."/>
            <person name="Mace W."/>
            <person name="Machado C."/>
            <person name="Nagabhyru P."/>
            <person name="Pan J."/>
            <person name="Schmid J."/>
            <person name="Sugawara K."/>
            <person name="Steiner U."/>
            <person name="Takach J.E."/>
            <person name="Tanaka E."/>
            <person name="Webb J.S."/>
            <person name="Wilson E.V."/>
            <person name="Wiseman J.L."/>
            <person name="Yoshida R."/>
            <person name="Zeng Z."/>
        </authorList>
    </citation>
    <scope>NUCLEOTIDE SEQUENCE [LARGE SCALE GENOMIC DNA]</scope>
    <source>
        <strain evidence="5 6">20.1</strain>
    </source>
</reference>
<dbReference type="PANTHER" id="PTHR37171">
    <property type="entry name" value="SERINE/THREONINE-PROTEIN KINASE YRZF-RELATED"/>
    <property type="match status" value="1"/>
</dbReference>
<evidence type="ECO:0000256" key="2">
    <source>
        <dbReference type="ARBA" id="ARBA00047899"/>
    </source>
</evidence>